<evidence type="ECO:0000256" key="1">
    <source>
        <dbReference type="SAM" id="SignalP"/>
    </source>
</evidence>
<reference evidence="2" key="1">
    <citation type="journal article" date="2020" name="Stud. Mycol.">
        <title>101 Dothideomycetes genomes: a test case for predicting lifestyles and emergence of pathogens.</title>
        <authorList>
            <person name="Haridas S."/>
            <person name="Albert R."/>
            <person name="Binder M."/>
            <person name="Bloem J."/>
            <person name="Labutti K."/>
            <person name="Salamov A."/>
            <person name="Andreopoulos B."/>
            <person name="Baker S."/>
            <person name="Barry K."/>
            <person name="Bills G."/>
            <person name="Bluhm B."/>
            <person name="Cannon C."/>
            <person name="Castanera R."/>
            <person name="Culley D."/>
            <person name="Daum C."/>
            <person name="Ezra D."/>
            <person name="Gonzalez J."/>
            <person name="Henrissat B."/>
            <person name="Kuo A."/>
            <person name="Liang C."/>
            <person name="Lipzen A."/>
            <person name="Lutzoni F."/>
            <person name="Magnuson J."/>
            <person name="Mondo S."/>
            <person name="Nolan M."/>
            <person name="Ohm R."/>
            <person name="Pangilinan J."/>
            <person name="Park H.-J."/>
            <person name="Ramirez L."/>
            <person name="Alfaro M."/>
            <person name="Sun H."/>
            <person name="Tritt A."/>
            <person name="Yoshinaga Y."/>
            <person name="Zwiers L.-H."/>
            <person name="Turgeon B."/>
            <person name="Goodwin S."/>
            <person name="Spatafora J."/>
            <person name="Crous P."/>
            <person name="Grigoriev I."/>
        </authorList>
    </citation>
    <scope>NUCLEOTIDE SEQUENCE</scope>
    <source>
        <strain evidence="2">CBS 279.74</strain>
    </source>
</reference>
<feature type="signal peptide" evidence="1">
    <location>
        <begin position="1"/>
        <end position="22"/>
    </location>
</feature>
<name>A0A6G1K584_9PLEO</name>
<proteinExistence type="predicted"/>
<evidence type="ECO:0000313" key="3">
    <source>
        <dbReference type="Proteomes" id="UP000799428"/>
    </source>
</evidence>
<organism evidence="2 3">
    <name type="scientific">Pleomassaria siparia CBS 279.74</name>
    <dbReference type="NCBI Taxonomy" id="1314801"/>
    <lineage>
        <taxon>Eukaryota</taxon>
        <taxon>Fungi</taxon>
        <taxon>Dikarya</taxon>
        <taxon>Ascomycota</taxon>
        <taxon>Pezizomycotina</taxon>
        <taxon>Dothideomycetes</taxon>
        <taxon>Pleosporomycetidae</taxon>
        <taxon>Pleosporales</taxon>
        <taxon>Pleomassariaceae</taxon>
        <taxon>Pleomassaria</taxon>
    </lineage>
</organism>
<feature type="chain" id="PRO_5026018126" description="Secreted protein" evidence="1">
    <location>
        <begin position="23"/>
        <end position="120"/>
    </location>
</feature>
<dbReference type="EMBL" id="MU005772">
    <property type="protein sequence ID" value="KAF2708036.1"/>
    <property type="molecule type" value="Genomic_DNA"/>
</dbReference>
<evidence type="ECO:0008006" key="4">
    <source>
        <dbReference type="Google" id="ProtNLM"/>
    </source>
</evidence>
<protein>
    <recommendedName>
        <fullName evidence="4">Secreted protein</fullName>
    </recommendedName>
</protein>
<accession>A0A6G1K584</accession>
<keyword evidence="3" id="KW-1185">Reference proteome</keyword>
<gene>
    <name evidence="2" type="ORF">K504DRAFT_297285</name>
</gene>
<sequence>MLSFSCSKRLLLLLPRIFPVRSTILFSPARHEVHKVCHRSGFVPSPKLSTAKSPIGSQLARDFVTCCVCNQFSIYPAEKSKFGCIVDSSKTGTVRSGIISRCLFGAFSSHSFSCHFVSQA</sequence>
<dbReference type="Proteomes" id="UP000799428">
    <property type="component" value="Unassembled WGS sequence"/>
</dbReference>
<evidence type="ECO:0000313" key="2">
    <source>
        <dbReference type="EMBL" id="KAF2708036.1"/>
    </source>
</evidence>
<keyword evidence="1" id="KW-0732">Signal</keyword>
<dbReference type="AlphaFoldDB" id="A0A6G1K584"/>